<dbReference type="PANTHER" id="PTHR24421">
    <property type="entry name" value="NITRATE/NITRITE SENSOR PROTEIN NARX-RELATED"/>
    <property type="match status" value="1"/>
</dbReference>
<evidence type="ECO:0000256" key="7">
    <source>
        <dbReference type="ARBA" id="ARBA00022840"/>
    </source>
</evidence>
<dbReference type="SUPFAM" id="SSF55785">
    <property type="entry name" value="PYP-like sensor domain (PAS domain)"/>
    <property type="match status" value="2"/>
</dbReference>
<dbReference type="InterPro" id="IPR001610">
    <property type="entry name" value="PAC"/>
</dbReference>
<evidence type="ECO:0000256" key="4">
    <source>
        <dbReference type="ARBA" id="ARBA00022679"/>
    </source>
</evidence>
<dbReference type="SMART" id="SM00091">
    <property type="entry name" value="PAS"/>
    <property type="match status" value="2"/>
</dbReference>
<evidence type="ECO:0000256" key="3">
    <source>
        <dbReference type="ARBA" id="ARBA00022553"/>
    </source>
</evidence>
<dbReference type="Pfam" id="PF08448">
    <property type="entry name" value="PAS_4"/>
    <property type="match status" value="1"/>
</dbReference>
<keyword evidence="8" id="KW-0902">Two-component regulatory system</keyword>
<dbReference type="Pfam" id="PF08447">
    <property type="entry name" value="PAS_3"/>
    <property type="match status" value="1"/>
</dbReference>
<dbReference type="NCBIfam" id="TIGR00229">
    <property type="entry name" value="sensory_box"/>
    <property type="match status" value="1"/>
</dbReference>
<organism evidence="12 13">
    <name type="scientific">Mucilaginibacter jinjuensis</name>
    <dbReference type="NCBI Taxonomy" id="1176721"/>
    <lineage>
        <taxon>Bacteria</taxon>
        <taxon>Pseudomonadati</taxon>
        <taxon>Bacteroidota</taxon>
        <taxon>Sphingobacteriia</taxon>
        <taxon>Sphingobacteriales</taxon>
        <taxon>Sphingobacteriaceae</taxon>
        <taxon>Mucilaginibacter</taxon>
    </lineage>
</organism>
<keyword evidence="5" id="KW-0547">Nucleotide-binding</keyword>
<sequence>MKEKKYLQQDNSILNKLRTDAEKILSKGITKAGAGKDDAQLQELKLNIADLEQHNRQLYFDSNALQQQLAKLTNIYDLAPIGYFILDKAGIIVEVNTIGTGLLDGGKAELINHKLKNFITADCGGVYQQFLRKMLHTRARQTCQLKIVSKTGREFHAQLEGITIYTAANAQLHCYIAIVDTTERIQAEHHLAETKDRLELAMEAAAAGTWELDLETMAFYLHEFNYRLCAVKDSNFDGHYESFISLVHPDDQVMVDQKFRTAVKTGKEVDLVCRFINTDRKLCYAGIRGHVMNGLDHNKRLIGILMDITEKKLMEEEAAQLKKDQQKNIATAALTAGENERKRISEALHDSVSQLLYGIKLQLDQLQPTDAISHIYELLDTAVKETRDISFALAPSILTDFGLPTTITELAHRLSTPQLQINTQIKGFTERLDLFLESCIFRIIQELINNCMKHSGASLIDLCICKCDTIEIVLTDNGKGFNARQQESKPTGSGFSSIKNRLGLYNGTLDIQSAPGKGTTVKINLSI</sequence>
<evidence type="ECO:0000259" key="10">
    <source>
        <dbReference type="PROSITE" id="PS50109"/>
    </source>
</evidence>
<dbReference type="CDD" id="cd16917">
    <property type="entry name" value="HATPase_UhpB-NarQ-NarX-like"/>
    <property type="match status" value="1"/>
</dbReference>
<keyword evidence="13" id="KW-1185">Reference proteome</keyword>
<proteinExistence type="predicted"/>
<accession>A0ABY7T2C2</accession>
<feature type="domain" description="Histidine kinase" evidence="10">
    <location>
        <begin position="440"/>
        <end position="527"/>
    </location>
</feature>
<feature type="coiled-coil region" evidence="9">
    <location>
        <begin position="34"/>
        <end position="61"/>
    </location>
</feature>
<dbReference type="InterPro" id="IPR005467">
    <property type="entry name" value="His_kinase_dom"/>
</dbReference>
<dbReference type="InterPro" id="IPR011712">
    <property type="entry name" value="Sig_transdc_His_kin_sub3_dim/P"/>
</dbReference>
<comment type="catalytic activity">
    <reaction evidence="1">
        <text>ATP + protein L-histidine = ADP + protein N-phospho-L-histidine.</text>
        <dbReference type="EC" id="2.7.13.3"/>
    </reaction>
</comment>
<dbReference type="InterPro" id="IPR035965">
    <property type="entry name" value="PAS-like_dom_sf"/>
</dbReference>
<keyword evidence="4" id="KW-0808">Transferase</keyword>
<keyword evidence="3" id="KW-0597">Phosphoprotein</keyword>
<dbReference type="PANTHER" id="PTHR24421:SF10">
    <property type="entry name" value="NITRATE_NITRITE SENSOR PROTEIN NARQ"/>
    <property type="match status" value="1"/>
</dbReference>
<keyword evidence="9" id="KW-0175">Coiled coil</keyword>
<name>A0ABY7T2C2_9SPHI</name>
<dbReference type="Gene3D" id="1.20.5.1930">
    <property type="match status" value="1"/>
</dbReference>
<dbReference type="InterPro" id="IPR000014">
    <property type="entry name" value="PAS"/>
</dbReference>
<dbReference type="Gene3D" id="3.30.565.10">
    <property type="entry name" value="Histidine kinase-like ATPase, C-terminal domain"/>
    <property type="match status" value="1"/>
</dbReference>
<dbReference type="InterPro" id="IPR013656">
    <property type="entry name" value="PAS_4"/>
</dbReference>
<evidence type="ECO:0000256" key="2">
    <source>
        <dbReference type="ARBA" id="ARBA00012438"/>
    </source>
</evidence>
<evidence type="ECO:0000256" key="8">
    <source>
        <dbReference type="ARBA" id="ARBA00023012"/>
    </source>
</evidence>
<keyword evidence="7" id="KW-0067">ATP-binding</keyword>
<gene>
    <name evidence="12" type="ORF">PQO05_17810</name>
</gene>
<feature type="domain" description="PAS" evidence="11">
    <location>
        <begin position="194"/>
        <end position="266"/>
    </location>
</feature>
<evidence type="ECO:0000256" key="1">
    <source>
        <dbReference type="ARBA" id="ARBA00000085"/>
    </source>
</evidence>
<dbReference type="SUPFAM" id="SSF55874">
    <property type="entry name" value="ATPase domain of HSP90 chaperone/DNA topoisomerase II/histidine kinase"/>
    <property type="match status" value="1"/>
</dbReference>
<evidence type="ECO:0000313" key="12">
    <source>
        <dbReference type="EMBL" id="WCT10595.1"/>
    </source>
</evidence>
<reference evidence="12 13" key="1">
    <citation type="submission" date="2023-02" db="EMBL/GenBank/DDBJ databases">
        <title>Genome sequence of Mucilaginibacter jinjuensis strain KACC 16571.</title>
        <authorList>
            <person name="Kim S."/>
            <person name="Heo J."/>
            <person name="Kwon S.-W."/>
        </authorList>
    </citation>
    <scope>NUCLEOTIDE SEQUENCE [LARGE SCALE GENOMIC DNA]</scope>
    <source>
        <strain evidence="12 13">KACC 16571</strain>
    </source>
</reference>
<dbReference type="CDD" id="cd00130">
    <property type="entry name" value="PAS"/>
    <property type="match status" value="1"/>
</dbReference>
<dbReference type="InterPro" id="IPR003594">
    <property type="entry name" value="HATPase_dom"/>
</dbReference>
<protein>
    <recommendedName>
        <fullName evidence="2">histidine kinase</fullName>
        <ecNumber evidence="2">2.7.13.3</ecNumber>
    </recommendedName>
</protein>
<dbReference type="Proteomes" id="UP001216139">
    <property type="component" value="Chromosome"/>
</dbReference>
<evidence type="ECO:0000256" key="5">
    <source>
        <dbReference type="ARBA" id="ARBA00022741"/>
    </source>
</evidence>
<dbReference type="InterPro" id="IPR036890">
    <property type="entry name" value="HATPase_C_sf"/>
</dbReference>
<dbReference type="Pfam" id="PF02518">
    <property type="entry name" value="HATPase_c"/>
    <property type="match status" value="1"/>
</dbReference>
<evidence type="ECO:0000259" key="11">
    <source>
        <dbReference type="PROSITE" id="PS50112"/>
    </source>
</evidence>
<dbReference type="PROSITE" id="PS50109">
    <property type="entry name" value="HIS_KIN"/>
    <property type="match status" value="1"/>
</dbReference>
<evidence type="ECO:0000256" key="6">
    <source>
        <dbReference type="ARBA" id="ARBA00022777"/>
    </source>
</evidence>
<evidence type="ECO:0000256" key="9">
    <source>
        <dbReference type="SAM" id="Coils"/>
    </source>
</evidence>
<dbReference type="InterPro" id="IPR050482">
    <property type="entry name" value="Sensor_HK_TwoCompSys"/>
</dbReference>
<dbReference type="PROSITE" id="PS50112">
    <property type="entry name" value="PAS"/>
    <property type="match status" value="1"/>
</dbReference>
<keyword evidence="6" id="KW-0418">Kinase</keyword>
<dbReference type="EMBL" id="CP117167">
    <property type="protein sequence ID" value="WCT10595.1"/>
    <property type="molecule type" value="Genomic_DNA"/>
</dbReference>
<dbReference type="RefSeq" id="WP_273628784.1">
    <property type="nucleotide sequence ID" value="NZ_CP117167.1"/>
</dbReference>
<dbReference type="SMART" id="SM00086">
    <property type="entry name" value="PAC"/>
    <property type="match status" value="2"/>
</dbReference>
<dbReference type="EC" id="2.7.13.3" evidence="2"/>
<evidence type="ECO:0000313" key="13">
    <source>
        <dbReference type="Proteomes" id="UP001216139"/>
    </source>
</evidence>
<dbReference type="SMART" id="SM00387">
    <property type="entry name" value="HATPase_c"/>
    <property type="match status" value="1"/>
</dbReference>
<dbReference type="InterPro" id="IPR013655">
    <property type="entry name" value="PAS_fold_3"/>
</dbReference>
<dbReference type="Gene3D" id="3.30.450.20">
    <property type="entry name" value="PAS domain"/>
    <property type="match status" value="2"/>
</dbReference>
<dbReference type="Pfam" id="PF07730">
    <property type="entry name" value="HisKA_3"/>
    <property type="match status" value="1"/>
</dbReference>